<dbReference type="NCBIfam" id="NF004162">
    <property type="entry name" value="PRK05627.1-5"/>
    <property type="match status" value="1"/>
</dbReference>
<dbReference type="EC" id="2.7.7.2" evidence="14"/>
<organism evidence="16 17">
    <name type="scientific">Romboutsia sedimentorum</name>
    <dbReference type="NCBI Taxonomy" id="1368474"/>
    <lineage>
        <taxon>Bacteria</taxon>
        <taxon>Bacillati</taxon>
        <taxon>Bacillota</taxon>
        <taxon>Clostridia</taxon>
        <taxon>Peptostreptococcales</taxon>
        <taxon>Peptostreptococcaceae</taxon>
        <taxon>Romboutsia</taxon>
    </lineage>
</organism>
<comment type="caution">
    <text evidence="16">The sequence shown here is derived from an EMBL/GenBank/DDBJ whole genome shotgun (WGS) entry which is preliminary data.</text>
</comment>
<dbReference type="NCBIfam" id="TIGR00083">
    <property type="entry name" value="ribF"/>
    <property type="match status" value="1"/>
</dbReference>
<dbReference type="Gene3D" id="2.40.30.30">
    <property type="entry name" value="Riboflavin kinase-like"/>
    <property type="match status" value="1"/>
</dbReference>
<keyword evidence="17" id="KW-1185">Reference proteome</keyword>
<dbReference type="InterPro" id="IPR023465">
    <property type="entry name" value="Riboflavin_kinase_dom_sf"/>
</dbReference>
<protein>
    <recommendedName>
        <fullName evidence="14">Riboflavin biosynthesis protein</fullName>
    </recommendedName>
    <domain>
        <recommendedName>
            <fullName evidence="14">Riboflavin kinase</fullName>
            <ecNumber evidence="14">2.7.1.26</ecNumber>
        </recommendedName>
        <alternativeName>
            <fullName evidence="14">Flavokinase</fullName>
        </alternativeName>
    </domain>
    <domain>
        <recommendedName>
            <fullName evidence="14">FMN adenylyltransferase</fullName>
            <ecNumber evidence="14">2.7.7.2</ecNumber>
        </recommendedName>
        <alternativeName>
            <fullName evidence="14">FAD pyrophosphorylase</fullName>
        </alternativeName>
        <alternativeName>
            <fullName evidence="14">FAD synthase</fullName>
        </alternativeName>
    </domain>
</protein>
<dbReference type="NCBIfam" id="NF004160">
    <property type="entry name" value="PRK05627.1-3"/>
    <property type="match status" value="1"/>
</dbReference>
<evidence type="ECO:0000256" key="6">
    <source>
        <dbReference type="ARBA" id="ARBA00022695"/>
    </source>
</evidence>
<keyword evidence="8 14" id="KW-0418">Kinase</keyword>
<evidence type="ECO:0000256" key="1">
    <source>
        <dbReference type="ARBA" id="ARBA00004726"/>
    </source>
</evidence>
<comment type="pathway">
    <text evidence="1 14">Cofactor biosynthesis; FAD biosynthesis; FAD from FMN: step 1/1.</text>
</comment>
<keyword evidence="5 14" id="KW-0808">Transferase</keyword>
<comment type="catalytic activity">
    <reaction evidence="13 14">
        <text>FMN + ATP + H(+) = FAD + diphosphate</text>
        <dbReference type="Rhea" id="RHEA:17237"/>
        <dbReference type="ChEBI" id="CHEBI:15378"/>
        <dbReference type="ChEBI" id="CHEBI:30616"/>
        <dbReference type="ChEBI" id="CHEBI:33019"/>
        <dbReference type="ChEBI" id="CHEBI:57692"/>
        <dbReference type="ChEBI" id="CHEBI:58210"/>
        <dbReference type="EC" id="2.7.7.2"/>
    </reaction>
</comment>
<dbReference type="Pfam" id="PF06574">
    <property type="entry name" value="FAD_syn"/>
    <property type="match status" value="1"/>
</dbReference>
<sequence length="314" mass="36117">MITIKSINEINNIKRSVVTIGNFDGIHKGHEVLITKAVEYGKKNNIKSIVFTFENHPANYFVTDSIKNIISNEERINRLNELGVDLVVSIPFDECMTKISAQEFVEKILVDKLHVEKIIVGYDFTFARNKEGNTNVLRKLSKQYNYELEVIKPIKINGTRVSSTYIRNLLNEGNVYNIIPYLGHRYELQGTVVHAKKLGRTIGFPTANIEIDKDIIMPKNGIYATKIHIEGKTYFGATNIGYNPTVNGSKLSIETNILEFSEDIYGKLIKIEFLERIRDEEKFSSLDELKNQLKQDTNYVFEKYICKSEEFMIK</sequence>
<dbReference type="InterPro" id="IPR023468">
    <property type="entry name" value="Riboflavin_kinase"/>
</dbReference>
<feature type="domain" description="Riboflavin kinase" evidence="15">
    <location>
        <begin position="181"/>
        <end position="305"/>
    </location>
</feature>
<dbReference type="CDD" id="cd02064">
    <property type="entry name" value="FAD_synthetase_N"/>
    <property type="match status" value="1"/>
</dbReference>
<comment type="catalytic activity">
    <reaction evidence="12 14">
        <text>riboflavin + ATP = FMN + ADP + H(+)</text>
        <dbReference type="Rhea" id="RHEA:14357"/>
        <dbReference type="ChEBI" id="CHEBI:15378"/>
        <dbReference type="ChEBI" id="CHEBI:30616"/>
        <dbReference type="ChEBI" id="CHEBI:57986"/>
        <dbReference type="ChEBI" id="CHEBI:58210"/>
        <dbReference type="ChEBI" id="CHEBI:456216"/>
        <dbReference type="EC" id="2.7.1.26"/>
    </reaction>
</comment>
<comment type="similarity">
    <text evidence="14">Belongs to the ribF family.</text>
</comment>
<evidence type="ECO:0000256" key="5">
    <source>
        <dbReference type="ARBA" id="ARBA00022679"/>
    </source>
</evidence>
<evidence type="ECO:0000256" key="12">
    <source>
        <dbReference type="ARBA" id="ARBA00047880"/>
    </source>
</evidence>
<dbReference type="SMART" id="SM00904">
    <property type="entry name" value="Flavokinase"/>
    <property type="match status" value="1"/>
</dbReference>
<dbReference type="Pfam" id="PF01687">
    <property type="entry name" value="Flavokinase"/>
    <property type="match status" value="1"/>
</dbReference>
<evidence type="ECO:0000313" key="16">
    <source>
        <dbReference type="EMBL" id="MDK2563313.1"/>
    </source>
</evidence>
<proteinExistence type="inferred from homology"/>
<evidence type="ECO:0000256" key="10">
    <source>
        <dbReference type="ARBA" id="ARBA00022840"/>
    </source>
</evidence>
<evidence type="ECO:0000256" key="3">
    <source>
        <dbReference type="ARBA" id="ARBA00022630"/>
    </source>
</evidence>
<dbReference type="RefSeq" id="WP_284132260.1">
    <property type="nucleotide sequence ID" value="NZ_JASKYM010000002.1"/>
</dbReference>
<keyword evidence="10 14" id="KW-0067">ATP-binding</keyword>
<dbReference type="PANTHER" id="PTHR22749:SF6">
    <property type="entry name" value="RIBOFLAVIN KINASE"/>
    <property type="match status" value="1"/>
</dbReference>
<dbReference type="EC" id="2.7.1.26" evidence="14"/>
<dbReference type="Proteomes" id="UP001301012">
    <property type="component" value="Unassembled WGS sequence"/>
</dbReference>
<dbReference type="Gene3D" id="3.40.50.620">
    <property type="entry name" value="HUPs"/>
    <property type="match status" value="1"/>
</dbReference>
<evidence type="ECO:0000259" key="15">
    <source>
        <dbReference type="SMART" id="SM00904"/>
    </source>
</evidence>
<keyword evidence="9 14" id="KW-0274">FAD</keyword>
<dbReference type="PANTHER" id="PTHR22749">
    <property type="entry name" value="RIBOFLAVIN KINASE/FMN ADENYLYLTRANSFERASE"/>
    <property type="match status" value="1"/>
</dbReference>
<name>A0ABT7E8R5_9FIRM</name>
<dbReference type="InterPro" id="IPR002606">
    <property type="entry name" value="Riboflavin_kinase_bac"/>
</dbReference>
<evidence type="ECO:0000256" key="11">
    <source>
        <dbReference type="ARBA" id="ARBA00023268"/>
    </source>
</evidence>
<gene>
    <name evidence="16" type="ORF">QOZ84_07110</name>
</gene>
<evidence type="ECO:0000256" key="8">
    <source>
        <dbReference type="ARBA" id="ARBA00022777"/>
    </source>
</evidence>
<accession>A0ABT7E8R5</accession>
<evidence type="ECO:0000256" key="4">
    <source>
        <dbReference type="ARBA" id="ARBA00022643"/>
    </source>
</evidence>
<keyword evidence="4 14" id="KW-0288">FMN</keyword>
<keyword evidence="3 14" id="KW-0285">Flavoprotein</keyword>
<evidence type="ECO:0000256" key="14">
    <source>
        <dbReference type="PIRNR" id="PIRNR004491"/>
    </source>
</evidence>
<dbReference type="SUPFAM" id="SSF82114">
    <property type="entry name" value="Riboflavin kinase-like"/>
    <property type="match status" value="1"/>
</dbReference>
<evidence type="ECO:0000256" key="9">
    <source>
        <dbReference type="ARBA" id="ARBA00022827"/>
    </source>
</evidence>
<dbReference type="PIRSF" id="PIRSF004491">
    <property type="entry name" value="FAD_Synth"/>
    <property type="match status" value="1"/>
</dbReference>
<comment type="pathway">
    <text evidence="2 14">Cofactor biosynthesis; FMN biosynthesis; FMN from riboflavin (ATP route): step 1/1.</text>
</comment>
<dbReference type="InterPro" id="IPR014729">
    <property type="entry name" value="Rossmann-like_a/b/a_fold"/>
</dbReference>
<dbReference type="SUPFAM" id="SSF52374">
    <property type="entry name" value="Nucleotidylyl transferase"/>
    <property type="match status" value="1"/>
</dbReference>
<keyword evidence="7 14" id="KW-0547">Nucleotide-binding</keyword>
<evidence type="ECO:0000256" key="2">
    <source>
        <dbReference type="ARBA" id="ARBA00005201"/>
    </source>
</evidence>
<dbReference type="EMBL" id="JASKYM010000002">
    <property type="protein sequence ID" value="MDK2563313.1"/>
    <property type="molecule type" value="Genomic_DNA"/>
</dbReference>
<keyword evidence="6 14" id="KW-0548">Nucleotidyltransferase</keyword>
<reference evidence="16 17" key="1">
    <citation type="submission" date="2023-05" db="EMBL/GenBank/DDBJ databases">
        <title>Rombocin, a short stable natural nisin variant, displays selective antimicrobial activity against Listeria monocytogenes and employs dual mode of action to kill target bacterial strains.</title>
        <authorList>
            <person name="Wambui J."/>
            <person name="Stephan R."/>
            <person name="Kuipers O.P."/>
        </authorList>
    </citation>
    <scope>NUCLEOTIDE SEQUENCE [LARGE SCALE GENOMIC DNA]</scope>
    <source>
        <strain evidence="16 17">RC002</strain>
    </source>
</reference>
<evidence type="ECO:0000256" key="13">
    <source>
        <dbReference type="ARBA" id="ARBA00049494"/>
    </source>
</evidence>
<keyword evidence="11" id="KW-0511">Multifunctional enzyme</keyword>
<dbReference type="GO" id="GO:0003919">
    <property type="term" value="F:FMN adenylyltransferase activity"/>
    <property type="evidence" value="ECO:0007669"/>
    <property type="project" value="UniProtKB-EC"/>
</dbReference>
<dbReference type="InterPro" id="IPR015865">
    <property type="entry name" value="Riboflavin_kinase_bac/euk"/>
</dbReference>
<evidence type="ECO:0000256" key="7">
    <source>
        <dbReference type="ARBA" id="ARBA00022741"/>
    </source>
</evidence>
<evidence type="ECO:0000313" key="17">
    <source>
        <dbReference type="Proteomes" id="UP001301012"/>
    </source>
</evidence>
<dbReference type="InterPro" id="IPR015864">
    <property type="entry name" value="FAD_synthase"/>
</dbReference>
<dbReference type="GO" id="GO:0008531">
    <property type="term" value="F:riboflavin kinase activity"/>
    <property type="evidence" value="ECO:0007669"/>
    <property type="project" value="UniProtKB-EC"/>
</dbReference>